<evidence type="ECO:0000256" key="1">
    <source>
        <dbReference type="SAM" id="Phobius"/>
    </source>
</evidence>
<dbReference type="Pfam" id="PF07274">
    <property type="entry name" value="DUF1440"/>
    <property type="match status" value="1"/>
</dbReference>
<protein>
    <submittedName>
        <fullName evidence="2">DUF1440 domain-containing protein</fullName>
    </submittedName>
</protein>
<dbReference type="InterPro" id="IPR009898">
    <property type="entry name" value="DUF1440"/>
</dbReference>
<dbReference type="AlphaFoldDB" id="A0A5P2G455"/>
<sequence length="179" mass="19312">MKYGKEIAIGIASGLFASWIKSLVEPPLQELGEKIWKPTPEQKLLYGADVNGHPENMPPAVLVAETKSLVSKKPMTKSQRITSLKIVHYVFGAAIGVGYAIAAKKSKAVSSAEGIPAGIAVWTLTHGTTLPAMGMQGKVRQMPKAWHVWEFGSHIIFGGALEACRKILNHLPDCSAKKK</sequence>
<keyword evidence="1" id="KW-0812">Transmembrane</keyword>
<feature type="transmembrane region" description="Helical" evidence="1">
    <location>
        <begin position="114"/>
        <end position="134"/>
    </location>
</feature>
<keyword evidence="1" id="KW-0472">Membrane</keyword>
<dbReference type="KEGG" id="arac:E0W69_018735"/>
<dbReference type="RefSeq" id="WP_131331590.1">
    <property type="nucleotide sequence ID" value="NZ_CP044016.1"/>
</dbReference>
<dbReference type="OrthoDB" id="1253601at2"/>
<name>A0A5P2G455_9BACT</name>
<keyword evidence="3" id="KW-1185">Reference proteome</keyword>
<dbReference type="Proteomes" id="UP000292424">
    <property type="component" value="Chromosome"/>
</dbReference>
<gene>
    <name evidence="2" type="ORF">E0W69_018735</name>
</gene>
<reference evidence="2 3" key="1">
    <citation type="submission" date="2019-09" db="EMBL/GenBank/DDBJ databases">
        <title>Complete genome sequence of Arachidicoccus sp. B3-10 isolated from apple orchard soil.</title>
        <authorList>
            <person name="Kim H.S."/>
            <person name="Han K.-I."/>
            <person name="Suh M.K."/>
            <person name="Lee K.C."/>
            <person name="Eom M.K."/>
            <person name="Kim J.-S."/>
            <person name="Kang S.W."/>
            <person name="Sin Y."/>
            <person name="Lee J.-S."/>
        </authorList>
    </citation>
    <scope>NUCLEOTIDE SEQUENCE [LARGE SCALE GENOMIC DNA]</scope>
    <source>
        <strain evidence="2 3">B3-10</strain>
    </source>
</reference>
<accession>A0A5P2G455</accession>
<feature type="transmembrane region" description="Helical" evidence="1">
    <location>
        <begin position="82"/>
        <end position="102"/>
    </location>
</feature>
<evidence type="ECO:0000313" key="3">
    <source>
        <dbReference type="Proteomes" id="UP000292424"/>
    </source>
</evidence>
<evidence type="ECO:0000313" key="2">
    <source>
        <dbReference type="EMBL" id="QES90604.1"/>
    </source>
</evidence>
<organism evidence="2 3">
    <name type="scientific">Rhizosphaericola mali</name>
    <dbReference type="NCBI Taxonomy" id="2545455"/>
    <lineage>
        <taxon>Bacteria</taxon>
        <taxon>Pseudomonadati</taxon>
        <taxon>Bacteroidota</taxon>
        <taxon>Chitinophagia</taxon>
        <taxon>Chitinophagales</taxon>
        <taxon>Chitinophagaceae</taxon>
        <taxon>Rhizosphaericola</taxon>
    </lineage>
</organism>
<proteinExistence type="predicted"/>
<dbReference type="EMBL" id="CP044016">
    <property type="protein sequence ID" value="QES90604.1"/>
    <property type="molecule type" value="Genomic_DNA"/>
</dbReference>
<keyword evidence="1" id="KW-1133">Transmembrane helix</keyword>